<dbReference type="Proteomes" id="UP000540071">
    <property type="component" value="Unassembled WGS sequence"/>
</dbReference>
<gene>
    <name evidence="10" type="primary">Hervk_0</name>
    <name evidence="10" type="ORF">POEATR_R01974</name>
</gene>
<protein>
    <recommendedName>
        <fullName evidence="2">ribonuclease H</fullName>
        <ecNumber evidence="2">3.1.26.4</ecNumber>
    </recommendedName>
</protein>
<dbReference type="EC" id="3.1.26.4" evidence="2"/>
<dbReference type="Pfam" id="PF00078">
    <property type="entry name" value="RVT_1"/>
    <property type="match status" value="1"/>
</dbReference>
<reference evidence="10 11" key="1">
    <citation type="submission" date="2019-09" db="EMBL/GenBank/DDBJ databases">
        <title>Bird 10,000 Genomes (B10K) Project - Family phase.</title>
        <authorList>
            <person name="Zhang G."/>
        </authorList>
    </citation>
    <scope>NUCLEOTIDE SEQUENCE [LARGE SCALE GENOMIC DNA]</scope>
    <source>
        <strain evidence="10">OUT-0023</strain>
        <tissue evidence="10">Blood</tissue>
    </source>
</reference>
<keyword evidence="3" id="KW-0808">Transferase</keyword>
<proteinExistence type="inferred from homology"/>
<feature type="non-terminal residue" evidence="10">
    <location>
        <position position="1"/>
    </location>
</feature>
<dbReference type="PROSITE" id="PS50878">
    <property type="entry name" value="RT_POL"/>
    <property type="match status" value="1"/>
</dbReference>
<evidence type="ECO:0000256" key="3">
    <source>
        <dbReference type="ARBA" id="ARBA00022679"/>
    </source>
</evidence>
<dbReference type="InterPro" id="IPR000477">
    <property type="entry name" value="RT_dom"/>
</dbReference>
<evidence type="ECO:0000256" key="6">
    <source>
        <dbReference type="ARBA" id="ARBA00022759"/>
    </source>
</evidence>
<evidence type="ECO:0000256" key="7">
    <source>
        <dbReference type="ARBA" id="ARBA00022801"/>
    </source>
</evidence>
<dbReference type="InterPro" id="IPR043502">
    <property type="entry name" value="DNA/RNA_pol_sf"/>
</dbReference>
<dbReference type="EMBL" id="VZSS01000002">
    <property type="protein sequence ID" value="NWZ75107.1"/>
    <property type="molecule type" value="Genomic_DNA"/>
</dbReference>
<evidence type="ECO:0000313" key="10">
    <source>
        <dbReference type="EMBL" id="NWZ75107.1"/>
    </source>
</evidence>
<keyword evidence="11" id="KW-1185">Reference proteome</keyword>
<dbReference type="InterPro" id="IPR043128">
    <property type="entry name" value="Rev_trsase/Diguanyl_cyclase"/>
</dbReference>
<keyword evidence="6" id="KW-0255">Endonuclease</keyword>
<keyword evidence="4" id="KW-0548">Nucleotidyltransferase</keyword>
<comment type="similarity">
    <text evidence="1">Belongs to the beta type-B retroviral polymerase family. HERV class-II K(HML-2) pol subfamily.</text>
</comment>
<dbReference type="Gene3D" id="3.30.70.270">
    <property type="match status" value="2"/>
</dbReference>
<sequence>FAFSVPSPNRQAPLKRYHWLALPQGMKNSPTICQWYMAHILSPVRTLFPDAIILHYMDDILVCAADVDYLHWTLQKTIQTIENAGFEIHIQTQLLQDGLIVAPEKIQQSSPWKYLGWTLTELYVAPQKLSLNMLLHTVHDAQQLLGDLQWLRPVVGIPNELLQFLQPLLKSTDPTAPIQVTSEQQEALNKIMDYIQ</sequence>
<evidence type="ECO:0000256" key="4">
    <source>
        <dbReference type="ARBA" id="ARBA00022695"/>
    </source>
</evidence>
<evidence type="ECO:0000256" key="5">
    <source>
        <dbReference type="ARBA" id="ARBA00022722"/>
    </source>
</evidence>
<evidence type="ECO:0000256" key="8">
    <source>
        <dbReference type="ARBA" id="ARBA00022918"/>
    </source>
</evidence>
<dbReference type="InterPro" id="IPR010661">
    <property type="entry name" value="RVT_thumb"/>
</dbReference>
<evidence type="ECO:0000256" key="1">
    <source>
        <dbReference type="ARBA" id="ARBA00010879"/>
    </source>
</evidence>
<dbReference type="AlphaFoldDB" id="A0A7K7Q5B8"/>
<keyword evidence="5" id="KW-0540">Nuclease</keyword>
<dbReference type="SUPFAM" id="SSF56672">
    <property type="entry name" value="DNA/RNA polymerases"/>
    <property type="match status" value="1"/>
</dbReference>
<dbReference type="Gene3D" id="3.10.10.10">
    <property type="entry name" value="HIV Type 1 Reverse Transcriptase, subunit A, domain 1"/>
    <property type="match status" value="1"/>
</dbReference>
<dbReference type="Pfam" id="PF06817">
    <property type="entry name" value="RVT_thumb"/>
    <property type="match status" value="1"/>
</dbReference>
<keyword evidence="7" id="KW-0378">Hydrolase</keyword>
<feature type="non-terminal residue" evidence="10">
    <location>
        <position position="196"/>
    </location>
</feature>
<dbReference type="GO" id="GO:0003964">
    <property type="term" value="F:RNA-directed DNA polymerase activity"/>
    <property type="evidence" value="ECO:0007669"/>
    <property type="project" value="UniProtKB-KW"/>
</dbReference>
<dbReference type="GO" id="GO:0035613">
    <property type="term" value="F:RNA stem-loop binding"/>
    <property type="evidence" value="ECO:0007669"/>
    <property type="project" value="TreeGrafter"/>
</dbReference>
<organism evidence="10 11">
    <name type="scientific">Poecile atricapillus</name>
    <name type="common">Black-capped chickadee</name>
    <name type="synonym">Parus atricapillus</name>
    <dbReference type="NCBI Taxonomy" id="48891"/>
    <lineage>
        <taxon>Eukaryota</taxon>
        <taxon>Metazoa</taxon>
        <taxon>Chordata</taxon>
        <taxon>Craniata</taxon>
        <taxon>Vertebrata</taxon>
        <taxon>Euteleostomi</taxon>
        <taxon>Archelosauria</taxon>
        <taxon>Archosauria</taxon>
        <taxon>Dinosauria</taxon>
        <taxon>Saurischia</taxon>
        <taxon>Theropoda</taxon>
        <taxon>Coelurosauria</taxon>
        <taxon>Aves</taxon>
        <taxon>Neognathae</taxon>
        <taxon>Neoaves</taxon>
        <taxon>Telluraves</taxon>
        <taxon>Australaves</taxon>
        <taxon>Passeriformes</taxon>
        <taxon>Paridae</taxon>
        <taxon>Poecile</taxon>
    </lineage>
</organism>
<evidence type="ECO:0000259" key="9">
    <source>
        <dbReference type="PROSITE" id="PS50878"/>
    </source>
</evidence>
<dbReference type="GO" id="GO:0004523">
    <property type="term" value="F:RNA-DNA hybrid ribonuclease activity"/>
    <property type="evidence" value="ECO:0007669"/>
    <property type="project" value="UniProtKB-EC"/>
</dbReference>
<comment type="caution">
    <text evidence="10">The sequence shown here is derived from an EMBL/GenBank/DDBJ whole genome shotgun (WGS) entry which is preliminary data.</text>
</comment>
<evidence type="ECO:0000256" key="2">
    <source>
        <dbReference type="ARBA" id="ARBA00012180"/>
    </source>
</evidence>
<accession>A0A7K7Q5B8</accession>
<name>A0A7K7Q5B8_POEAT</name>
<feature type="domain" description="Reverse transcriptase" evidence="9">
    <location>
        <begin position="1"/>
        <end position="119"/>
    </location>
</feature>
<dbReference type="PANTHER" id="PTHR41694:SF3">
    <property type="entry name" value="RNA-DIRECTED DNA POLYMERASE-RELATED"/>
    <property type="match status" value="1"/>
</dbReference>
<keyword evidence="8" id="KW-0695">RNA-directed DNA polymerase</keyword>
<evidence type="ECO:0000313" key="11">
    <source>
        <dbReference type="Proteomes" id="UP000540071"/>
    </source>
</evidence>
<dbReference type="PANTHER" id="PTHR41694">
    <property type="entry name" value="ENDOGENOUS RETROVIRUS GROUP K MEMBER POL PROTEIN"/>
    <property type="match status" value="1"/>
</dbReference>